<keyword evidence="1" id="KW-0067">ATP-binding</keyword>
<sequence>MPKIIPSEELAAIASAIAAHPGGIDAEGIRQTIGMNLPTRTLQRRLARLAEEGRIEARGSGRGKRYFPAPLPLPDAVIAEIPDVSYATRKLSKEGEFTKQMVMRPLSERTPVTYNPSLLEAYEPNSTSYLDEPLRAELLALGRLGPNELPAGTYLRQVMDRLIIDLSWNSSRLEGNTYSLLDTQLLIEAGQNAEGKKVEETQMILNHKAAIEMLAEQADEIGFNRYTVCNLHALLSENLMQNPDASGRLRVKPVGITGTAFRPLAIPQKVELYFDLMLEKAEAIANPFEQAFFIMVHLPYLQPFEDVNKRTSRLAANIPLTRHNLCPLSFTDVDQQDYTRATIGVYELTRVDYLRDVFSWAYRRSCSRHAEIRQVAGEPDPFRLQYRTEIKQFVQWVVNQRMDKRSASRWIGEQTEREIQPGDRVKFIEAVELELCSLHEGNIARYRLRPSEFRVWNDGWN</sequence>
<dbReference type="Gene3D" id="1.10.3290.10">
    <property type="entry name" value="Fido-like domain"/>
    <property type="match status" value="1"/>
</dbReference>
<accession>A0A6C2U6V9</accession>
<dbReference type="PROSITE" id="PS51459">
    <property type="entry name" value="FIDO"/>
    <property type="match status" value="1"/>
</dbReference>
<dbReference type="RefSeq" id="WP_136081212.1">
    <property type="nucleotide sequence ID" value="NZ_CAAHFG010000002.1"/>
</dbReference>
<evidence type="ECO:0000313" key="5">
    <source>
        <dbReference type="Proteomes" id="UP000366872"/>
    </source>
</evidence>
<gene>
    <name evidence="4" type="ORF">PDESU_04250</name>
</gene>
<keyword evidence="5" id="KW-1185">Reference proteome</keyword>
<dbReference type="AlphaFoldDB" id="A0A6C2U6V9"/>
<evidence type="ECO:0000313" key="4">
    <source>
        <dbReference type="EMBL" id="VGO15665.1"/>
    </source>
</evidence>
<dbReference type="InterPro" id="IPR003812">
    <property type="entry name" value="Fido"/>
</dbReference>
<evidence type="ECO:0000256" key="2">
    <source>
        <dbReference type="PIRSR" id="PIRSR640198-3"/>
    </source>
</evidence>
<dbReference type="SUPFAM" id="SSF140931">
    <property type="entry name" value="Fic-like"/>
    <property type="match status" value="1"/>
</dbReference>
<keyword evidence="1" id="KW-0547">Nucleotide-binding</keyword>
<feature type="domain" description="Fido" evidence="3">
    <location>
        <begin position="223"/>
        <end position="363"/>
    </location>
</feature>
<feature type="site" description="Important for autoinhibition of adenylyltransferase activity" evidence="2">
    <location>
        <position position="174"/>
    </location>
</feature>
<dbReference type="GO" id="GO:0005524">
    <property type="term" value="F:ATP binding"/>
    <property type="evidence" value="ECO:0007669"/>
    <property type="project" value="UniProtKB-KW"/>
</dbReference>
<protein>
    <recommendedName>
        <fullName evidence="3">Fido domain-containing protein</fullName>
    </recommendedName>
</protein>
<feature type="binding site" evidence="1">
    <location>
        <begin position="306"/>
        <end position="313"/>
    </location>
    <ligand>
        <name>ATP</name>
        <dbReference type="ChEBI" id="CHEBI:30616"/>
    </ligand>
</feature>
<name>A0A6C2U6V9_PONDE</name>
<organism evidence="4 5">
    <name type="scientific">Pontiella desulfatans</name>
    <dbReference type="NCBI Taxonomy" id="2750659"/>
    <lineage>
        <taxon>Bacteria</taxon>
        <taxon>Pseudomonadati</taxon>
        <taxon>Kiritimatiellota</taxon>
        <taxon>Kiritimatiellia</taxon>
        <taxon>Kiritimatiellales</taxon>
        <taxon>Pontiellaceae</taxon>
        <taxon>Pontiella</taxon>
    </lineage>
</organism>
<dbReference type="InterPro" id="IPR036597">
    <property type="entry name" value="Fido-like_dom_sf"/>
</dbReference>
<proteinExistence type="predicted"/>
<reference evidence="4 5" key="1">
    <citation type="submission" date="2019-04" db="EMBL/GenBank/DDBJ databases">
        <authorList>
            <person name="Van Vliet M D."/>
        </authorList>
    </citation>
    <scope>NUCLEOTIDE SEQUENCE [LARGE SCALE GENOMIC DNA]</scope>
    <source>
        <strain evidence="4 5">F1</strain>
    </source>
</reference>
<dbReference type="Proteomes" id="UP000366872">
    <property type="component" value="Unassembled WGS sequence"/>
</dbReference>
<evidence type="ECO:0000259" key="3">
    <source>
        <dbReference type="PROSITE" id="PS51459"/>
    </source>
</evidence>
<dbReference type="InterPro" id="IPR040198">
    <property type="entry name" value="Fido_containing"/>
</dbReference>
<dbReference type="PANTHER" id="PTHR13504">
    <property type="entry name" value="FIDO DOMAIN-CONTAINING PROTEIN DDB_G0283145"/>
    <property type="match status" value="1"/>
</dbReference>
<evidence type="ECO:0000256" key="1">
    <source>
        <dbReference type="PIRSR" id="PIRSR640198-2"/>
    </source>
</evidence>
<dbReference type="EMBL" id="CAAHFG010000002">
    <property type="protein sequence ID" value="VGO15665.1"/>
    <property type="molecule type" value="Genomic_DNA"/>
</dbReference>
<dbReference type="PANTHER" id="PTHR13504:SF38">
    <property type="entry name" value="FIDO DOMAIN-CONTAINING PROTEIN"/>
    <property type="match status" value="1"/>
</dbReference>
<dbReference type="Pfam" id="PF02661">
    <property type="entry name" value="Fic"/>
    <property type="match status" value="1"/>
</dbReference>